<evidence type="ECO:0000259" key="1">
    <source>
        <dbReference type="PROSITE" id="PS51340"/>
    </source>
</evidence>
<dbReference type="Proteomes" id="UP000838686">
    <property type="component" value="Unassembled WGS sequence"/>
</dbReference>
<dbReference type="Pfam" id="PF03476">
    <property type="entry name" value="MOSC_N"/>
    <property type="match status" value="1"/>
</dbReference>
<dbReference type="RefSeq" id="WP_236344568.1">
    <property type="nucleotide sequence ID" value="NZ_CAKMMF010000027.1"/>
</dbReference>
<dbReference type="SUPFAM" id="SSF50800">
    <property type="entry name" value="PK beta-barrel domain-like"/>
    <property type="match status" value="1"/>
</dbReference>
<dbReference type="EMBL" id="CAKMMF010000027">
    <property type="protein sequence ID" value="CAH1216906.1"/>
    <property type="molecule type" value="Genomic_DNA"/>
</dbReference>
<dbReference type="Gene3D" id="2.40.33.20">
    <property type="entry name" value="PK beta-barrel domain-like"/>
    <property type="match status" value="1"/>
</dbReference>
<accession>A0ABN8GSR5</accession>
<dbReference type="InterPro" id="IPR011037">
    <property type="entry name" value="Pyrv_Knase-like_insert_dom_sf"/>
</dbReference>
<feature type="domain" description="MOSC" evidence="1">
    <location>
        <begin position="83"/>
        <end position="241"/>
    </location>
</feature>
<comment type="caution">
    <text evidence="2">The sequence shown here is derived from an EMBL/GenBank/DDBJ whole genome shotgun (WGS) entry which is preliminary data.</text>
</comment>
<evidence type="ECO:0000313" key="2">
    <source>
        <dbReference type="EMBL" id="CAH1216906.1"/>
    </source>
</evidence>
<sequence>MLHIGELVQMNRYPIKSFAGESLKRVEIAHYGLYGDRCYAFIDETKEDWDAYITARQIPQMLAYKAELAGEGSNDRFPDVMVTTPEGHTRGWDEGLLNDIQAYSRINLSMTQCQPTTTEQLAVDLGSILIITDASLRELEKLWGKKLDPRRFRANLIIAIREGSGWKENDLIGKQLQIGNVILNIDSNCERCAMITIDPDSLDRDASLLRVVNERLGLNYGVYASVVKTGEISVGEKVFVVV</sequence>
<dbReference type="InterPro" id="IPR005302">
    <property type="entry name" value="MoCF_Sase_C"/>
</dbReference>
<proteinExistence type="predicted"/>
<dbReference type="Pfam" id="PF03473">
    <property type="entry name" value="MOSC"/>
    <property type="match status" value="1"/>
</dbReference>
<dbReference type="InterPro" id="IPR005303">
    <property type="entry name" value="MOCOS_middle"/>
</dbReference>
<organism evidence="2 3">
    <name type="scientific">Paenibacillus plantiphilus</name>
    <dbReference type="NCBI Taxonomy" id="2905650"/>
    <lineage>
        <taxon>Bacteria</taxon>
        <taxon>Bacillati</taxon>
        <taxon>Bacillota</taxon>
        <taxon>Bacilli</taxon>
        <taxon>Bacillales</taxon>
        <taxon>Paenibacillaceae</taxon>
        <taxon>Paenibacillus</taxon>
    </lineage>
</organism>
<name>A0ABN8GSR5_9BACL</name>
<evidence type="ECO:0000313" key="3">
    <source>
        <dbReference type="Proteomes" id="UP000838686"/>
    </source>
</evidence>
<reference evidence="2" key="1">
    <citation type="submission" date="2022-01" db="EMBL/GenBank/DDBJ databases">
        <authorList>
            <person name="Criscuolo A."/>
        </authorList>
    </citation>
    <scope>NUCLEOTIDE SEQUENCE</scope>
    <source>
        <strain evidence="2">CIP111893</strain>
    </source>
</reference>
<dbReference type="PROSITE" id="PS51340">
    <property type="entry name" value="MOSC"/>
    <property type="match status" value="1"/>
</dbReference>
<keyword evidence="3" id="KW-1185">Reference proteome</keyword>
<protein>
    <recommendedName>
        <fullName evidence="1">MOSC domain-containing protein</fullName>
    </recommendedName>
</protein>
<gene>
    <name evidence="2" type="ORF">PAECIP111893_04202</name>
</gene>